<feature type="transmembrane region" description="Helical" evidence="1">
    <location>
        <begin position="20"/>
        <end position="41"/>
    </location>
</feature>
<dbReference type="EMBL" id="JAPMOU010000026">
    <property type="protein sequence ID" value="MDE1463936.1"/>
    <property type="molecule type" value="Genomic_DNA"/>
</dbReference>
<comment type="caution">
    <text evidence="2">The sequence shown here is derived from an EMBL/GenBank/DDBJ whole genome shotgun (WGS) entry which is preliminary data.</text>
</comment>
<accession>A0ABT5UD63</accession>
<reference evidence="2 3" key="1">
    <citation type="submission" date="2022-11" db="EMBL/GenBank/DDBJ databases">
        <title>Spartinivicinus poritis sp. nov., isolated from scleractinian coral Porites lutea.</title>
        <authorList>
            <person name="Zhang G."/>
            <person name="Cai L."/>
            <person name="Wei Q."/>
        </authorList>
    </citation>
    <scope>NUCLEOTIDE SEQUENCE [LARGE SCALE GENOMIC DNA]</scope>
    <source>
        <strain evidence="2 3">A2-2</strain>
    </source>
</reference>
<dbReference type="RefSeq" id="WP_274690267.1">
    <property type="nucleotide sequence ID" value="NZ_JAPMOU010000026.1"/>
</dbReference>
<evidence type="ECO:0000256" key="1">
    <source>
        <dbReference type="SAM" id="Phobius"/>
    </source>
</evidence>
<sequence>MQTSEQTVKQTANPWYKEFWFWFVMAIPLLAIALGIAMLTVSIKGADTLVRDNYYKDGLAIRNDLSRDYKAKDLQLAATIKVDNLTGDINVKLTGELAQFPAKLSLSLVSPTIPDDDQSLLMRHIAKGHYVGQLKQQVKGKRYIQLETIPTERDKYTDNDWRLISAWYLSNEQETISLGSTTATATTETN</sequence>
<evidence type="ECO:0000313" key="2">
    <source>
        <dbReference type="EMBL" id="MDE1463936.1"/>
    </source>
</evidence>
<name>A0ABT5UD63_9GAMM</name>
<keyword evidence="3" id="KW-1185">Reference proteome</keyword>
<evidence type="ECO:0000313" key="3">
    <source>
        <dbReference type="Proteomes" id="UP001528823"/>
    </source>
</evidence>
<protein>
    <submittedName>
        <fullName evidence="2">FixH family protein</fullName>
    </submittedName>
</protein>
<proteinExistence type="predicted"/>
<dbReference type="Pfam" id="PF05751">
    <property type="entry name" value="FixH"/>
    <property type="match status" value="1"/>
</dbReference>
<keyword evidence="1" id="KW-1133">Transmembrane helix</keyword>
<dbReference type="Proteomes" id="UP001528823">
    <property type="component" value="Unassembled WGS sequence"/>
</dbReference>
<dbReference type="InterPro" id="IPR008620">
    <property type="entry name" value="FixH"/>
</dbReference>
<keyword evidence="1" id="KW-0472">Membrane</keyword>
<keyword evidence="1" id="KW-0812">Transmembrane</keyword>
<organism evidence="2 3">
    <name type="scientific">Spartinivicinus poritis</name>
    <dbReference type="NCBI Taxonomy" id="2994640"/>
    <lineage>
        <taxon>Bacteria</taxon>
        <taxon>Pseudomonadati</taxon>
        <taxon>Pseudomonadota</taxon>
        <taxon>Gammaproteobacteria</taxon>
        <taxon>Oceanospirillales</taxon>
        <taxon>Zooshikellaceae</taxon>
        <taxon>Spartinivicinus</taxon>
    </lineage>
</organism>
<gene>
    <name evidence="2" type="ORF">ORQ98_18440</name>
</gene>